<dbReference type="InterPro" id="IPR029048">
    <property type="entry name" value="HSP70_C_sf"/>
</dbReference>
<dbReference type="InterPro" id="IPR043129">
    <property type="entry name" value="ATPase_NBD"/>
</dbReference>
<protein>
    <recommendedName>
        <fullName evidence="3 9">Chaperone protein DnaK</fullName>
    </recommendedName>
    <alternativeName>
        <fullName evidence="9">HSP70</fullName>
    </alternativeName>
    <alternativeName>
        <fullName evidence="9">Heat shock 70 kDa protein</fullName>
    </alternativeName>
    <alternativeName>
        <fullName evidence="9">Heat shock protein 70</fullName>
    </alternativeName>
</protein>
<dbReference type="SUPFAM" id="SSF100920">
    <property type="entry name" value="Heat shock protein 70kD (HSP70), peptide-binding domain"/>
    <property type="match status" value="1"/>
</dbReference>
<evidence type="ECO:0000256" key="9">
    <source>
        <dbReference type="HAMAP-Rule" id="MF_00332"/>
    </source>
</evidence>
<dbReference type="PRINTS" id="PR00301">
    <property type="entry name" value="HEATSHOCK70"/>
</dbReference>
<dbReference type="InterPro" id="IPR029047">
    <property type="entry name" value="HSP70_peptide-bd_sf"/>
</dbReference>
<feature type="region of interest" description="Disordered" evidence="12">
    <location>
        <begin position="575"/>
        <end position="612"/>
    </location>
</feature>
<evidence type="ECO:0000256" key="7">
    <source>
        <dbReference type="ARBA" id="ARBA00023016"/>
    </source>
</evidence>
<dbReference type="Proteomes" id="UP000184536">
    <property type="component" value="Unassembled WGS sequence"/>
</dbReference>
<dbReference type="PROSITE" id="PS01036">
    <property type="entry name" value="HSP70_3"/>
    <property type="match status" value="1"/>
</dbReference>
<comment type="function">
    <text evidence="1 9">Acts as a chaperone.</text>
</comment>
<comment type="similarity">
    <text evidence="2 9 10">Belongs to the heat shock protein 70 family.</text>
</comment>
<dbReference type="PROSITE" id="PS00329">
    <property type="entry name" value="HSP70_2"/>
    <property type="match status" value="1"/>
</dbReference>
<keyword evidence="8 9" id="KW-0143">Chaperone</keyword>
<dbReference type="OrthoDB" id="9766019at2"/>
<dbReference type="NCBIfam" id="TIGR02350">
    <property type="entry name" value="prok_dnaK"/>
    <property type="match status" value="1"/>
</dbReference>
<dbReference type="EMBL" id="FQZV01000026">
    <property type="protein sequence ID" value="SHJ46224.1"/>
    <property type="molecule type" value="Genomic_DNA"/>
</dbReference>
<keyword evidence="6 9" id="KW-0067">ATP-binding</keyword>
<accession>A0A1M6JHN7</accession>
<proteinExistence type="evidence at transcript level"/>
<sequence>MGKVIGIDLGTTNSCVSVLEGGEPVVIPNAEGNRTTPSIVAFTKNGERLVGETAKRQAITNPDRTIISIKRYMGTDHKVSIDGKDYTPQDISAMILMKLKADAEAYLGEKVTEAVITVPAYFTDSQRQATKDAGKIAGLEVKRIINEPTAASLAYGLDKDTEHHKIMVFDLGGGTFDVSILELGDGVFEVLATNGNNHLGGDDFDQVVMDYLAEAFKKENGVDLRQDKMSLQRLKEAAEKAKKELSSMQTTNINLPFITATANGPLHLNMDLTRAKFDQLTAHLVEATMGPSRKALEDAKLTAADIHKVILVGGSTRIPAVQEAVKKLTGKDPHKGVNPDECVAIGAAIQAGVLTGEVKDILLLDVTPLSLGIETLGGVFTKLIERNTTIPTRKSQVFSTAADNQTAVDIHVLQGERQMAADNITLGRFQLGGILPAPRGIPQIEVTFDIDANGIVHVSAKDKGTGKEQSIAITASTNLSDDEIQRKVKEAEQFAEEDKKKKEAIETRNKADSMVYETEKALKEVGDKVSPEDKAKVESALEALKKTLEGNDTEQMKKATEDLTNAFHVLSQKMYEQAAQQEAPHGQEPQGAGNANKDNVVDADYEVVDEDK</sequence>
<dbReference type="HAMAP" id="MF_00332">
    <property type="entry name" value="DnaK"/>
    <property type="match status" value="1"/>
</dbReference>
<keyword evidence="4 9" id="KW-0597">Phosphoprotein</keyword>
<evidence type="ECO:0000256" key="6">
    <source>
        <dbReference type="ARBA" id="ARBA00022840"/>
    </source>
</evidence>
<dbReference type="InterPro" id="IPR018181">
    <property type="entry name" value="Heat_shock_70_CS"/>
</dbReference>
<name>A0A1M6JHN7_9FIRM</name>
<keyword evidence="14" id="KW-1185">Reference proteome</keyword>
<dbReference type="InterPro" id="IPR012725">
    <property type="entry name" value="Chaperone_DnaK"/>
</dbReference>
<dbReference type="STRING" id="1121919.SAMN02745975_02140"/>
<dbReference type="SUPFAM" id="SSF53067">
    <property type="entry name" value="Actin-like ATPase domain"/>
    <property type="match status" value="2"/>
</dbReference>
<dbReference type="SUPFAM" id="SSF100934">
    <property type="entry name" value="Heat shock protein 70kD (HSP70), C-terminal subdomain"/>
    <property type="match status" value="1"/>
</dbReference>
<evidence type="ECO:0000256" key="4">
    <source>
        <dbReference type="ARBA" id="ARBA00022553"/>
    </source>
</evidence>
<keyword evidence="11" id="KW-0175">Coiled coil</keyword>
<dbReference type="FunFam" id="3.90.640.10:FF:000003">
    <property type="entry name" value="Molecular chaperone DnaK"/>
    <property type="match status" value="1"/>
</dbReference>
<dbReference type="FunFam" id="3.30.420.40:FF:000071">
    <property type="entry name" value="Molecular chaperone DnaK"/>
    <property type="match status" value="1"/>
</dbReference>
<evidence type="ECO:0000256" key="11">
    <source>
        <dbReference type="SAM" id="Coils"/>
    </source>
</evidence>
<dbReference type="Pfam" id="PF00012">
    <property type="entry name" value="HSP70"/>
    <property type="match status" value="1"/>
</dbReference>
<evidence type="ECO:0000256" key="12">
    <source>
        <dbReference type="SAM" id="MobiDB-lite"/>
    </source>
</evidence>
<dbReference type="PANTHER" id="PTHR19375">
    <property type="entry name" value="HEAT SHOCK PROTEIN 70KDA"/>
    <property type="match status" value="1"/>
</dbReference>
<dbReference type="Gene3D" id="3.30.420.40">
    <property type="match status" value="2"/>
</dbReference>
<dbReference type="AlphaFoldDB" id="A0A1M6JHN7"/>
<dbReference type="CDD" id="cd10234">
    <property type="entry name" value="ASKHA_NBD_HSP70_DnaK-like"/>
    <property type="match status" value="1"/>
</dbReference>
<reference evidence="14" key="1">
    <citation type="submission" date="2016-11" db="EMBL/GenBank/DDBJ databases">
        <authorList>
            <person name="Varghese N."/>
            <person name="Submissions S."/>
        </authorList>
    </citation>
    <scope>NUCLEOTIDE SEQUENCE [LARGE SCALE GENOMIC DNA]</scope>
    <source>
        <strain evidence="14">DSM 17957</strain>
    </source>
</reference>
<dbReference type="GO" id="GO:0005524">
    <property type="term" value="F:ATP binding"/>
    <property type="evidence" value="ECO:0007669"/>
    <property type="project" value="UniProtKB-UniRule"/>
</dbReference>
<dbReference type="Gene3D" id="3.90.640.10">
    <property type="entry name" value="Actin, Chain A, domain 4"/>
    <property type="match status" value="1"/>
</dbReference>
<dbReference type="NCBIfam" id="NF001413">
    <property type="entry name" value="PRK00290.1"/>
    <property type="match status" value="1"/>
</dbReference>
<evidence type="ECO:0000256" key="2">
    <source>
        <dbReference type="ARBA" id="ARBA00007381"/>
    </source>
</evidence>
<comment type="induction">
    <text evidence="9">By stress conditions e.g. heat shock.</text>
</comment>
<evidence type="ECO:0000313" key="14">
    <source>
        <dbReference type="Proteomes" id="UP000184536"/>
    </source>
</evidence>
<dbReference type="GO" id="GO:0051082">
    <property type="term" value="F:unfolded protein binding"/>
    <property type="evidence" value="ECO:0007669"/>
    <property type="project" value="InterPro"/>
</dbReference>
<evidence type="ECO:0000256" key="5">
    <source>
        <dbReference type="ARBA" id="ARBA00022741"/>
    </source>
</evidence>
<dbReference type="FunFam" id="2.60.34.10:FF:000014">
    <property type="entry name" value="Chaperone protein DnaK HSP70"/>
    <property type="match status" value="1"/>
</dbReference>
<dbReference type="Gene3D" id="1.20.1270.10">
    <property type="match status" value="1"/>
</dbReference>
<dbReference type="InterPro" id="IPR013126">
    <property type="entry name" value="Hsp_70_fam"/>
</dbReference>
<evidence type="ECO:0000256" key="1">
    <source>
        <dbReference type="ARBA" id="ARBA00002290"/>
    </source>
</evidence>
<keyword evidence="5 9" id="KW-0547">Nucleotide-binding</keyword>
<dbReference type="Gene3D" id="2.60.34.10">
    <property type="entry name" value="Substrate Binding Domain Of DNAk, Chain A, domain 1"/>
    <property type="match status" value="1"/>
</dbReference>
<evidence type="ECO:0000256" key="3">
    <source>
        <dbReference type="ARBA" id="ARBA00014415"/>
    </source>
</evidence>
<evidence type="ECO:0000313" key="13">
    <source>
        <dbReference type="EMBL" id="SHJ46224.1"/>
    </source>
</evidence>
<evidence type="ECO:0000256" key="10">
    <source>
        <dbReference type="RuleBase" id="RU003322"/>
    </source>
</evidence>
<feature type="compositionally biased region" description="Acidic residues" evidence="12">
    <location>
        <begin position="601"/>
        <end position="612"/>
    </location>
</feature>
<feature type="coiled-coil region" evidence="11">
    <location>
        <begin position="224"/>
        <end position="251"/>
    </location>
</feature>
<keyword evidence="7 9" id="KW-0346">Stress response</keyword>
<dbReference type="GO" id="GO:0140662">
    <property type="term" value="F:ATP-dependent protein folding chaperone"/>
    <property type="evidence" value="ECO:0007669"/>
    <property type="project" value="InterPro"/>
</dbReference>
<feature type="modified residue" description="Phosphothreonine; by autocatalysis" evidence="9">
    <location>
        <position position="175"/>
    </location>
</feature>
<gene>
    <name evidence="9" type="primary">dnaK</name>
    <name evidence="13" type="ORF">SAMN02745975_02140</name>
</gene>
<evidence type="ECO:0000256" key="8">
    <source>
        <dbReference type="ARBA" id="ARBA00023186"/>
    </source>
</evidence>
<dbReference type="FunFam" id="1.20.1270.10:FF:000001">
    <property type="entry name" value="Molecular chaperone DnaK"/>
    <property type="match status" value="1"/>
</dbReference>
<dbReference type="RefSeq" id="WP_110941276.1">
    <property type="nucleotide sequence ID" value="NZ_FQZV01000026.1"/>
</dbReference>
<dbReference type="PROSITE" id="PS00297">
    <property type="entry name" value="HSP70_1"/>
    <property type="match status" value="1"/>
</dbReference>
<organism evidence="13 14">
    <name type="scientific">Geosporobacter subterraneus DSM 17957</name>
    <dbReference type="NCBI Taxonomy" id="1121919"/>
    <lineage>
        <taxon>Bacteria</taxon>
        <taxon>Bacillati</taxon>
        <taxon>Bacillota</taxon>
        <taxon>Clostridia</taxon>
        <taxon>Peptostreptococcales</taxon>
        <taxon>Thermotaleaceae</taxon>
        <taxon>Geosporobacter</taxon>
    </lineage>
</organism>